<feature type="compositionally biased region" description="Polar residues" evidence="1">
    <location>
        <begin position="53"/>
        <end position="67"/>
    </location>
</feature>
<dbReference type="AlphaFoldDB" id="A0A5B7G8I5"/>
<accession>A0A5B7G8I5</accession>
<protein>
    <submittedName>
        <fullName evidence="2">Uncharacterized protein</fullName>
    </submittedName>
</protein>
<evidence type="ECO:0000256" key="1">
    <source>
        <dbReference type="SAM" id="MobiDB-lite"/>
    </source>
</evidence>
<feature type="region of interest" description="Disordered" evidence="1">
    <location>
        <begin position="1"/>
        <end position="68"/>
    </location>
</feature>
<dbReference type="Proteomes" id="UP000324222">
    <property type="component" value="Unassembled WGS sequence"/>
</dbReference>
<feature type="compositionally biased region" description="Gly residues" evidence="1">
    <location>
        <begin position="8"/>
        <end position="29"/>
    </location>
</feature>
<feature type="compositionally biased region" description="Polar residues" evidence="1">
    <location>
        <begin position="31"/>
        <end position="46"/>
    </location>
</feature>
<evidence type="ECO:0000313" key="2">
    <source>
        <dbReference type="EMBL" id="MPC53817.1"/>
    </source>
</evidence>
<keyword evidence="3" id="KW-1185">Reference proteome</keyword>
<organism evidence="2 3">
    <name type="scientific">Portunus trituberculatus</name>
    <name type="common">Swimming crab</name>
    <name type="synonym">Neptunus trituberculatus</name>
    <dbReference type="NCBI Taxonomy" id="210409"/>
    <lineage>
        <taxon>Eukaryota</taxon>
        <taxon>Metazoa</taxon>
        <taxon>Ecdysozoa</taxon>
        <taxon>Arthropoda</taxon>
        <taxon>Crustacea</taxon>
        <taxon>Multicrustacea</taxon>
        <taxon>Malacostraca</taxon>
        <taxon>Eumalacostraca</taxon>
        <taxon>Eucarida</taxon>
        <taxon>Decapoda</taxon>
        <taxon>Pleocyemata</taxon>
        <taxon>Brachyura</taxon>
        <taxon>Eubrachyura</taxon>
        <taxon>Portunoidea</taxon>
        <taxon>Portunidae</taxon>
        <taxon>Portuninae</taxon>
        <taxon>Portunus</taxon>
    </lineage>
</organism>
<dbReference type="EMBL" id="VSRR010011904">
    <property type="protein sequence ID" value="MPC53817.1"/>
    <property type="molecule type" value="Genomic_DNA"/>
</dbReference>
<evidence type="ECO:0000313" key="3">
    <source>
        <dbReference type="Proteomes" id="UP000324222"/>
    </source>
</evidence>
<proteinExistence type="predicted"/>
<reference evidence="2 3" key="1">
    <citation type="submission" date="2019-05" db="EMBL/GenBank/DDBJ databases">
        <title>Another draft genome of Portunus trituberculatus and its Hox gene families provides insights of decapod evolution.</title>
        <authorList>
            <person name="Jeong J.-H."/>
            <person name="Song I."/>
            <person name="Kim S."/>
            <person name="Choi T."/>
            <person name="Kim D."/>
            <person name="Ryu S."/>
            <person name="Kim W."/>
        </authorList>
    </citation>
    <scope>NUCLEOTIDE SEQUENCE [LARGE SCALE GENOMIC DNA]</scope>
    <source>
        <tissue evidence="2">Muscle</tissue>
    </source>
</reference>
<gene>
    <name evidence="2" type="ORF">E2C01_047718</name>
</gene>
<comment type="caution">
    <text evidence="2">The sequence shown here is derived from an EMBL/GenBank/DDBJ whole genome shotgun (WGS) entry which is preliminary data.</text>
</comment>
<name>A0A5B7G8I5_PORTR</name>
<sequence length="91" mass="9047">MRGVVESTGGGGGGGGGGDGGGGAAGGVGEQDSSQGQGRTLSSRLPQTCHAGENTSNFGPYDNQPSESLYHGKETWDVSLFLVAATLPSYR</sequence>